<dbReference type="Proteomes" id="UP000831151">
    <property type="component" value="Chromosome"/>
</dbReference>
<dbReference type="EMBL" id="CP096649">
    <property type="protein sequence ID" value="UQK59499.1"/>
    <property type="molecule type" value="Genomic_DNA"/>
</dbReference>
<evidence type="ECO:0000256" key="5">
    <source>
        <dbReference type="ARBA" id="ARBA00024867"/>
    </source>
</evidence>
<keyword evidence="3 7" id="KW-0238">DNA-binding</keyword>
<dbReference type="RefSeq" id="WP_249242923.1">
    <property type="nucleotide sequence ID" value="NZ_CP096649.1"/>
</dbReference>
<dbReference type="KEGG" id="fms:M1R53_02235"/>
<name>A0A9E7IW48_9FIRM</name>
<dbReference type="PANTHER" id="PTHR48111:SF54">
    <property type="entry name" value="STAGE 0 SPORULATION PROTEIN A HOMOLOG"/>
    <property type="match status" value="1"/>
</dbReference>
<dbReference type="PROSITE" id="PS51755">
    <property type="entry name" value="OMPR_PHOB"/>
    <property type="match status" value="1"/>
</dbReference>
<dbReference type="SMART" id="SM00862">
    <property type="entry name" value="Trans_reg_C"/>
    <property type="match status" value="1"/>
</dbReference>
<dbReference type="InterPro" id="IPR011006">
    <property type="entry name" value="CheY-like_superfamily"/>
</dbReference>
<feature type="domain" description="OmpR/PhoB-type" evidence="9">
    <location>
        <begin position="128"/>
        <end position="227"/>
    </location>
</feature>
<dbReference type="PANTHER" id="PTHR48111">
    <property type="entry name" value="REGULATOR OF RPOS"/>
    <property type="match status" value="1"/>
</dbReference>
<keyword evidence="2" id="KW-0805">Transcription regulation</keyword>
<feature type="DNA-binding region" description="OmpR/PhoB-type" evidence="7">
    <location>
        <begin position="128"/>
        <end position="227"/>
    </location>
</feature>
<dbReference type="InterPro" id="IPR001867">
    <property type="entry name" value="OmpR/PhoB-type_DNA-bd"/>
</dbReference>
<dbReference type="InterPro" id="IPR001789">
    <property type="entry name" value="Sig_transdc_resp-reg_receiver"/>
</dbReference>
<evidence type="ECO:0000259" key="9">
    <source>
        <dbReference type="PROSITE" id="PS51755"/>
    </source>
</evidence>
<feature type="modified residue" description="4-aspartylphosphate" evidence="6">
    <location>
        <position position="53"/>
    </location>
</feature>
<dbReference type="Gene3D" id="3.40.50.2300">
    <property type="match status" value="1"/>
</dbReference>
<dbReference type="Pfam" id="PF00486">
    <property type="entry name" value="Trans_reg_C"/>
    <property type="match status" value="1"/>
</dbReference>
<accession>A0A9E7IW48</accession>
<evidence type="ECO:0000259" key="8">
    <source>
        <dbReference type="PROSITE" id="PS50110"/>
    </source>
</evidence>
<dbReference type="Gene3D" id="6.10.250.690">
    <property type="match status" value="1"/>
</dbReference>
<dbReference type="AlphaFoldDB" id="A0A9E7IW48"/>
<dbReference type="Pfam" id="PF00072">
    <property type="entry name" value="Response_reg"/>
    <property type="match status" value="1"/>
</dbReference>
<reference evidence="10" key="1">
    <citation type="submission" date="2022-04" db="EMBL/GenBank/DDBJ databases">
        <title>Complete genome sequences of Ezakiella coagulans and Fenollaria massiliensis.</title>
        <authorList>
            <person name="France M.T."/>
            <person name="Clifford J."/>
            <person name="Narina S."/>
            <person name="Rutt L."/>
            <person name="Ravel J."/>
        </authorList>
    </citation>
    <scope>NUCLEOTIDE SEQUENCE</scope>
    <source>
        <strain evidence="10">C0061C2</strain>
    </source>
</reference>
<evidence type="ECO:0000256" key="2">
    <source>
        <dbReference type="ARBA" id="ARBA00023015"/>
    </source>
</evidence>
<dbReference type="GO" id="GO:0005829">
    <property type="term" value="C:cytosol"/>
    <property type="evidence" value="ECO:0007669"/>
    <property type="project" value="TreeGrafter"/>
</dbReference>
<dbReference type="GO" id="GO:0000976">
    <property type="term" value="F:transcription cis-regulatory region binding"/>
    <property type="evidence" value="ECO:0007669"/>
    <property type="project" value="TreeGrafter"/>
</dbReference>
<dbReference type="PROSITE" id="PS50110">
    <property type="entry name" value="RESPONSE_REGULATORY"/>
    <property type="match status" value="1"/>
</dbReference>
<dbReference type="InterPro" id="IPR036388">
    <property type="entry name" value="WH-like_DNA-bd_sf"/>
</dbReference>
<dbReference type="InterPro" id="IPR039420">
    <property type="entry name" value="WalR-like"/>
</dbReference>
<keyword evidence="11" id="KW-1185">Reference proteome</keyword>
<dbReference type="CDD" id="cd00383">
    <property type="entry name" value="trans_reg_C"/>
    <property type="match status" value="1"/>
</dbReference>
<dbReference type="SUPFAM" id="SSF46894">
    <property type="entry name" value="C-terminal effector domain of the bipartite response regulators"/>
    <property type="match status" value="1"/>
</dbReference>
<comment type="function">
    <text evidence="5">May play the central regulatory role in sporulation. It may be an element of the effector pathway responsible for the activation of sporulation genes in response to nutritional stress. Spo0A may act in concert with spo0H (a sigma factor) to control the expression of some genes that are critical to the sporulation process.</text>
</comment>
<gene>
    <name evidence="10" type="ORF">M1R53_02235</name>
</gene>
<dbReference type="InterPro" id="IPR016032">
    <property type="entry name" value="Sig_transdc_resp-reg_C-effctor"/>
</dbReference>
<evidence type="ECO:0000256" key="3">
    <source>
        <dbReference type="ARBA" id="ARBA00023125"/>
    </source>
</evidence>
<dbReference type="CDD" id="cd17574">
    <property type="entry name" value="REC_OmpR"/>
    <property type="match status" value="1"/>
</dbReference>
<evidence type="ECO:0000256" key="7">
    <source>
        <dbReference type="PROSITE-ProRule" id="PRU01091"/>
    </source>
</evidence>
<feature type="domain" description="Response regulatory" evidence="8">
    <location>
        <begin position="4"/>
        <end position="118"/>
    </location>
</feature>
<keyword evidence="6" id="KW-0597">Phosphoprotein</keyword>
<evidence type="ECO:0000313" key="10">
    <source>
        <dbReference type="EMBL" id="UQK59499.1"/>
    </source>
</evidence>
<sequence length="229" mass="26610">MSYRVLLVEDEAAIRKFVKINLVKEGYIVSDFPSAEEALEACKEESFDIAVLDIMLEKMDGVTLLKILREVYPNMAIIMLTAKSEDIDKINAFESGADDYLSKPFNPKELILRIKSISRRLIADKKEEKEIVLGKFKLDLNLKDFYLDDELIELTPTEFGIIKYLIENANKLVKRKEIVKTVWGYDYLMDTKLVDVNISRLRKKIEKDPSNPEHLKTIWGEGFTFEYKE</sequence>
<keyword evidence="4" id="KW-0804">Transcription</keyword>
<evidence type="ECO:0000256" key="6">
    <source>
        <dbReference type="PROSITE-ProRule" id="PRU00169"/>
    </source>
</evidence>
<dbReference type="SUPFAM" id="SSF52172">
    <property type="entry name" value="CheY-like"/>
    <property type="match status" value="1"/>
</dbReference>
<dbReference type="GO" id="GO:0032993">
    <property type="term" value="C:protein-DNA complex"/>
    <property type="evidence" value="ECO:0007669"/>
    <property type="project" value="TreeGrafter"/>
</dbReference>
<dbReference type="Gene3D" id="1.10.10.10">
    <property type="entry name" value="Winged helix-like DNA-binding domain superfamily/Winged helix DNA-binding domain"/>
    <property type="match status" value="1"/>
</dbReference>
<evidence type="ECO:0000256" key="4">
    <source>
        <dbReference type="ARBA" id="ARBA00023163"/>
    </source>
</evidence>
<organism evidence="10 11">
    <name type="scientific">Fenollaria massiliensis</name>
    <dbReference type="NCBI Taxonomy" id="938288"/>
    <lineage>
        <taxon>Bacteria</taxon>
        <taxon>Bacillati</taxon>
        <taxon>Bacillota</taxon>
        <taxon>Clostridia</taxon>
        <taxon>Eubacteriales</taxon>
        <taxon>Fenollaria</taxon>
    </lineage>
</organism>
<dbReference type="GO" id="GO:0006355">
    <property type="term" value="P:regulation of DNA-templated transcription"/>
    <property type="evidence" value="ECO:0007669"/>
    <property type="project" value="InterPro"/>
</dbReference>
<dbReference type="GO" id="GO:0000156">
    <property type="term" value="F:phosphorelay response regulator activity"/>
    <property type="evidence" value="ECO:0007669"/>
    <property type="project" value="TreeGrafter"/>
</dbReference>
<protein>
    <recommendedName>
        <fullName evidence="1">Stage 0 sporulation protein A homolog</fullName>
    </recommendedName>
</protein>
<dbReference type="SMART" id="SM00448">
    <property type="entry name" value="REC"/>
    <property type="match status" value="1"/>
</dbReference>
<evidence type="ECO:0000313" key="11">
    <source>
        <dbReference type="Proteomes" id="UP000831151"/>
    </source>
</evidence>
<proteinExistence type="predicted"/>
<evidence type="ECO:0000256" key="1">
    <source>
        <dbReference type="ARBA" id="ARBA00018672"/>
    </source>
</evidence>